<dbReference type="AlphaFoldDB" id="A0A450YGF9"/>
<organism evidence="1">
    <name type="scientific">Candidatus Kentrum sp. SD</name>
    <dbReference type="NCBI Taxonomy" id="2126332"/>
    <lineage>
        <taxon>Bacteria</taxon>
        <taxon>Pseudomonadati</taxon>
        <taxon>Pseudomonadota</taxon>
        <taxon>Gammaproteobacteria</taxon>
        <taxon>Candidatus Kentrum</taxon>
    </lineage>
</organism>
<sequence>MKTHEILNLLKRHKPILTQRFDLVDLALFGSSARGESGSAAISTSWSPSRNLPPRNAISAYSFIWRICSGVRWIW</sequence>
<protein>
    <recommendedName>
        <fullName evidence="3">Nucleotidyltransferase domain-containing protein</fullName>
    </recommendedName>
</protein>
<gene>
    <name evidence="2" type="ORF">BECKSD772E_GA0070983_106622</name>
    <name evidence="1" type="ORF">BECKSD772F_GA0070984_106223</name>
</gene>
<dbReference type="EMBL" id="CAADFR010000062">
    <property type="protein sequence ID" value="VFK40563.1"/>
    <property type="molecule type" value="Genomic_DNA"/>
</dbReference>
<reference evidence="1" key="1">
    <citation type="submission" date="2019-02" db="EMBL/GenBank/DDBJ databases">
        <authorList>
            <person name="Gruber-Vodicka R. H."/>
            <person name="Seah K. B. B."/>
        </authorList>
    </citation>
    <scope>NUCLEOTIDE SEQUENCE</scope>
    <source>
        <strain evidence="2">BECK_S1320</strain>
        <strain evidence="1">BECK_S1321</strain>
    </source>
</reference>
<evidence type="ECO:0000313" key="1">
    <source>
        <dbReference type="EMBL" id="VFK40563.1"/>
    </source>
</evidence>
<dbReference type="SUPFAM" id="SSF81301">
    <property type="entry name" value="Nucleotidyltransferase"/>
    <property type="match status" value="1"/>
</dbReference>
<dbReference type="InterPro" id="IPR043519">
    <property type="entry name" value="NT_sf"/>
</dbReference>
<evidence type="ECO:0000313" key="2">
    <source>
        <dbReference type="EMBL" id="VFK46078.1"/>
    </source>
</evidence>
<evidence type="ECO:0008006" key="3">
    <source>
        <dbReference type="Google" id="ProtNLM"/>
    </source>
</evidence>
<accession>A0A450YGF9</accession>
<proteinExistence type="predicted"/>
<name>A0A450YGF9_9GAMM</name>
<dbReference type="EMBL" id="CAADFU010000066">
    <property type="protein sequence ID" value="VFK46078.1"/>
    <property type="molecule type" value="Genomic_DNA"/>
</dbReference>